<organism evidence="1 2">
    <name type="scientific">Liquidambar formosana</name>
    <name type="common">Formosan gum</name>
    <dbReference type="NCBI Taxonomy" id="63359"/>
    <lineage>
        <taxon>Eukaryota</taxon>
        <taxon>Viridiplantae</taxon>
        <taxon>Streptophyta</taxon>
        <taxon>Embryophyta</taxon>
        <taxon>Tracheophyta</taxon>
        <taxon>Spermatophyta</taxon>
        <taxon>Magnoliopsida</taxon>
        <taxon>eudicotyledons</taxon>
        <taxon>Gunneridae</taxon>
        <taxon>Pentapetalae</taxon>
        <taxon>Saxifragales</taxon>
        <taxon>Altingiaceae</taxon>
        <taxon>Liquidambar</taxon>
    </lineage>
</organism>
<sequence length="296" mass="34898">MPRRGGGRARGHEANLGDAYYCEEKARMQQEFIDVVRSLFESFRLERCRSPRPLSPRSLDKESVEDVFVEDVRVEDVFVENEDLDEDEGGKNLEFIKKFSLNNFGDDEVENLMDFNSPSSFDEYEDGDIEPNIIKNLDEQEEAITCETRNKNCSSNNFCCHVTLLGDFQEDEVFVVEELKRYDFIGIENICSIIYLLLLKFLNEMRGVEKKIFVVKFWENKFWEAIETKKVLKYLFRWNGQHQYFCEDNLQSLGTNSLQTGENRENNVMCKRLLLCNWTLADQALNPQYQQLEAWW</sequence>
<comment type="caution">
    <text evidence="1">The sequence shown here is derived from an EMBL/GenBank/DDBJ whole genome shotgun (WGS) entry which is preliminary data.</text>
</comment>
<protein>
    <submittedName>
        <fullName evidence="1">Uncharacterized protein</fullName>
    </submittedName>
</protein>
<evidence type="ECO:0000313" key="1">
    <source>
        <dbReference type="EMBL" id="KAK9268222.1"/>
    </source>
</evidence>
<reference evidence="1 2" key="1">
    <citation type="journal article" date="2024" name="Plant J.">
        <title>Genome sequences and population genomics reveal climatic adaptation and genomic divergence between two closely related sweetgum species.</title>
        <authorList>
            <person name="Xu W.Q."/>
            <person name="Ren C.Q."/>
            <person name="Zhang X.Y."/>
            <person name="Comes H.P."/>
            <person name="Liu X.H."/>
            <person name="Li Y.G."/>
            <person name="Kettle C.J."/>
            <person name="Jalonen R."/>
            <person name="Gaisberger H."/>
            <person name="Ma Y.Z."/>
            <person name="Qiu Y.X."/>
        </authorList>
    </citation>
    <scope>NUCLEOTIDE SEQUENCE [LARGE SCALE GENOMIC DNA]</scope>
    <source>
        <strain evidence="1">Hangzhou</strain>
    </source>
</reference>
<gene>
    <name evidence="1" type="ORF">L1049_010665</name>
</gene>
<name>A0AAP0N9Q6_LIQFO</name>
<keyword evidence="2" id="KW-1185">Reference proteome</keyword>
<evidence type="ECO:0000313" key="2">
    <source>
        <dbReference type="Proteomes" id="UP001415857"/>
    </source>
</evidence>
<accession>A0AAP0N9Q6</accession>
<dbReference type="Proteomes" id="UP001415857">
    <property type="component" value="Unassembled WGS sequence"/>
</dbReference>
<dbReference type="EMBL" id="JBBPBK010000016">
    <property type="protein sequence ID" value="KAK9268222.1"/>
    <property type="molecule type" value="Genomic_DNA"/>
</dbReference>
<proteinExistence type="predicted"/>
<dbReference type="AlphaFoldDB" id="A0AAP0N9Q6"/>